<feature type="non-terminal residue" evidence="2">
    <location>
        <position position="120"/>
    </location>
</feature>
<proteinExistence type="evidence at transcript level"/>
<reference evidence="2" key="1">
    <citation type="journal article" date="2015" name="PLoS ONE">
        <title>An Insight into the Sialome of the Lone Star Tick, Amblyomma americanum, with a Glimpse on Its Time Dependent Gene Expression.</title>
        <authorList>
            <person name="Karim S."/>
            <person name="Ribeiro J.M."/>
        </authorList>
    </citation>
    <scope>NUCLEOTIDE SEQUENCE</scope>
    <source>
        <tissue evidence="2">Salivary gland</tissue>
    </source>
</reference>
<name>A0A0C9SEU8_AMBAM</name>
<dbReference type="EMBL" id="GBZX01000807">
    <property type="protein sequence ID" value="JAG91933.1"/>
    <property type="molecule type" value="mRNA"/>
</dbReference>
<dbReference type="AlphaFoldDB" id="A0A0C9SEU8"/>
<organism evidence="2">
    <name type="scientific">Amblyomma americanum</name>
    <name type="common">Lone star tick</name>
    <dbReference type="NCBI Taxonomy" id="6943"/>
    <lineage>
        <taxon>Eukaryota</taxon>
        <taxon>Metazoa</taxon>
        <taxon>Ecdysozoa</taxon>
        <taxon>Arthropoda</taxon>
        <taxon>Chelicerata</taxon>
        <taxon>Arachnida</taxon>
        <taxon>Acari</taxon>
        <taxon>Parasitiformes</taxon>
        <taxon>Ixodida</taxon>
        <taxon>Ixodoidea</taxon>
        <taxon>Ixodidae</taxon>
        <taxon>Amblyomminae</taxon>
        <taxon>Amblyomma</taxon>
    </lineage>
</organism>
<feature type="non-terminal residue" evidence="2">
    <location>
        <position position="1"/>
    </location>
</feature>
<feature type="signal peptide" evidence="1">
    <location>
        <begin position="1"/>
        <end position="27"/>
    </location>
</feature>
<evidence type="ECO:0000256" key="1">
    <source>
        <dbReference type="SAM" id="SignalP"/>
    </source>
</evidence>
<keyword evidence="1" id="KW-0732">Signal</keyword>
<accession>A0A0C9SEU8</accession>
<protein>
    <submittedName>
        <fullName evidence="2">Putative secreted protein</fullName>
    </submittedName>
</protein>
<feature type="chain" id="PRO_5002219866" evidence="1">
    <location>
        <begin position="28"/>
        <end position="120"/>
    </location>
</feature>
<sequence>ASIPSTMKITFVFLAFFLLGICCTADAWCKTTTGEWIKSGAVVLREDPCQKEYCYKGEEEVYLRIMRCRSQGRPECVLSRPRDYKLYPYCCSDTEVPICTPEQAERMRNATAEQERQQRE</sequence>
<evidence type="ECO:0000313" key="2">
    <source>
        <dbReference type="EMBL" id="JAG91933.1"/>
    </source>
</evidence>